<evidence type="ECO:0000256" key="10">
    <source>
        <dbReference type="ARBA" id="ARBA00023004"/>
    </source>
</evidence>
<dbReference type="CDD" id="cd00250">
    <property type="entry name" value="CAS_like"/>
    <property type="match status" value="1"/>
</dbReference>
<keyword evidence="9" id="KW-0560">Oxidoreductase</keyword>
<dbReference type="InterPro" id="IPR010376">
    <property type="entry name" value="GBBH-like_N"/>
</dbReference>
<evidence type="ECO:0000313" key="20">
    <source>
        <dbReference type="Proteomes" id="UP000009172"/>
    </source>
</evidence>
<dbReference type="GO" id="GO:0005739">
    <property type="term" value="C:mitochondrion"/>
    <property type="evidence" value="ECO:0007669"/>
    <property type="project" value="TreeGrafter"/>
</dbReference>
<evidence type="ECO:0000256" key="6">
    <source>
        <dbReference type="ARBA" id="ARBA00022723"/>
    </source>
</evidence>
<evidence type="ECO:0000256" key="5">
    <source>
        <dbReference type="ARBA" id="ARBA00012267"/>
    </source>
</evidence>
<dbReference type="SUPFAM" id="SSF51197">
    <property type="entry name" value="Clavaminate synthase-like"/>
    <property type="match status" value="1"/>
</dbReference>
<organism evidence="19 20">
    <name type="scientific">Trichophyton tonsurans (strain CBS 112818)</name>
    <name type="common">Scalp ringworm fungus</name>
    <dbReference type="NCBI Taxonomy" id="647933"/>
    <lineage>
        <taxon>Eukaryota</taxon>
        <taxon>Fungi</taxon>
        <taxon>Dikarya</taxon>
        <taxon>Ascomycota</taxon>
        <taxon>Pezizomycotina</taxon>
        <taxon>Eurotiomycetes</taxon>
        <taxon>Eurotiomycetidae</taxon>
        <taxon>Onygenales</taxon>
        <taxon>Arthrodermataceae</taxon>
        <taxon>Trichophyton</taxon>
    </lineage>
</organism>
<keyword evidence="8 19" id="KW-0223">Dioxygenase</keyword>
<dbReference type="Gene3D" id="3.60.130.10">
    <property type="entry name" value="Clavaminate synthase-like"/>
    <property type="match status" value="1"/>
</dbReference>
<evidence type="ECO:0000256" key="2">
    <source>
        <dbReference type="ARBA" id="ARBA00001961"/>
    </source>
</evidence>
<accession>F2SA44</accession>
<comment type="similarity">
    <text evidence="4">Belongs to the gamma-BBH/TMLD family.</text>
</comment>
<evidence type="ECO:0000256" key="12">
    <source>
        <dbReference type="ARBA" id="ARBA00031778"/>
    </source>
</evidence>
<dbReference type="OrthoDB" id="408743at2759"/>
<reference evidence="20" key="1">
    <citation type="journal article" date="2012" name="MBio">
        <title>Comparative genome analysis of Trichophyton rubrum and related dermatophytes reveals candidate genes involved in infection.</title>
        <authorList>
            <person name="Martinez D.A."/>
            <person name="Oliver B.G."/>
            <person name="Graeser Y."/>
            <person name="Goldberg J.M."/>
            <person name="Li W."/>
            <person name="Martinez-Rossi N.M."/>
            <person name="Monod M."/>
            <person name="Shelest E."/>
            <person name="Barton R.C."/>
            <person name="Birch E."/>
            <person name="Brakhage A.A."/>
            <person name="Chen Z."/>
            <person name="Gurr S.J."/>
            <person name="Heiman D."/>
            <person name="Heitman J."/>
            <person name="Kosti I."/>
            <person name="Rossi A."/>
            <person name="Saif S."/>
            <person name="Samalova M."/>
            <person name="Saunders C.W."/>
            <person name="Shea T."/>
            <person name="Summerbell R.C."/>
            <person name="Xu J."/>
            <person name="Young S."/>
            <person name="Zeng Q."/>
            <person name="Birren B.W."/>
            <person name="Cuomo C.A."/>
            <person name="White T.C."/>
        </authorList>
    </citation>
    <scope>NUCLEOTIDE SEQUENCE [LARGE SCALE GENOMIC DNA]</scope>
    <source>
        <strain evidence="20">CBS 112818</strain>
    </source>
</reference>
<feature type="domain" description="Gamma-butyrobetaine hydroxylase-like N-terminal" evidence="18">
    <location>
        <begin position="78"/>
        <end position="143"/>
    </location>
</feature>
<comment type="cofactor">
    <cofactor evidence="2">
        <name>L-ascorbate</name>
        <dbReference type="ChEBI" id="CHEBI:38290"/>
    </cofactor>
</comment>
<comment type="cofactor">
    <cofactor evidence="1">
        <name>Fe(2+)</name>
        <dbReference type="ChEBI" id="CHEBI:29033"/>
    </cofactor>
</comment>
<dbReference type="InterPro" id="IPR050411">
    <property type="entry name" value="AlphaKG_dependent_hydroxylases"/>
</dbReference>
<evidence type="ECO:0000256" key="15">
    <source>
        <dbReference type="ARBA" id="ARBA00049334"/>
    </source>
</evidence>
<dbReference type="FunFam" id="3.30.2020.30:FF:000002">
    <property type="entry name" value="Putative gamma-butyrobetaine dioxygenase"/>
    <property type="match status" value="1"/>
</dbReference>
<dbReference type="FunFam" id="3.60.130.10:FF:000001">
    <property type="entry name" value="Trimethyllysine dioxygenase, mitochondrial"/>
    <property type="match status" value="1"/>
</dbReference>
<dbReference type="InterPro" id="IPR012776">
    <property type="entry name" value="Trimethyllysine_dOase"/>
</dbReference>
<dbReference type="NCBIfam" id="TIGR02410">
    <property type="entry name" value="carnitine_TMLD"/>
    <property type="match status" value="1"/>
</dbReference>
<dbReference type="EMBL" id="GG698540">
    <property type="protein sequence ID" value="EGE00444.1"/>
    <property type="molecule type" value="Genomic_DNA"/>
</dbReference>
<dbReference type="GO" id="GO:0050353">
    <property type="term" value="F:trimethyllysine dioxygenase activity"/>
    <property type="evidence" value="ECO:0007669"/>
    <property type="project" value="UniProtKB-EC"/>
</dbReference>
<name>F2SA44_TRIT1</name>
<dbReference type="PANTHER" id="PTHR10696">
    <property type="entry name" value="GAMMA-BUTYROBETAINE HYDROXYLASE-RELATED"/>
    <property type="match status" value="1"/>
</dbReference>
<dbReference type="GO" id="GO:0005506">
    <property type="term" value="F:iron ion binding"/>
    <property type="evidence" value="ECO:0007669"/>
    <property type="project" value="InterPro"/>
</dbReference>
<dbReference type="AlphaFoldDB" id="F2SA44"/>
<keyword evidence="6" id="KW-0479">Metal-binding</keyword>
<keyword evidence="7" id="KW-0124">Carnitine biosynthesis</keyword>
<protein>
    <recommendedName>
        <fullName evidence="16">Trimethyllysine dioxygenase</fullName>
        <ecNumber evidence="5">1.14.11.8</ecNumber>
    </recommendedName>
    <alternativeName>
        <fullName evidence="12">Epsilon-trimethyllysine 2-oxoglutarate dioxygenase</fullName>
    </alternativeName>
    <alternativeName>
        <fullName evidence="11">TML hydroxylase</fullName>
    </alternativeName>
    <alternativeName>
        <fullName evidence="13">TML-alpha-ketoglutarate dioxygenase</fullName>
    </alternativeName>
</protein>
<dbReference type="Gene3D" id="3.30.2020.30">
    <property type="match status" value="1"/>
</dbReference>
<dbReference type="InterPro" id="IPR042098">
    <property type="entry name" value="TauD-like_sf"/>
</dbReference>
<feature type="domain" description="TauD/TfdA-like" evidence="17">
    <location>
        <begin position="175"/>
        <end position="416"/>
    </location>
</feature>
<evidence type="ECO:0000256" key="14">
    <source>
        <dbReference type="ARBA" id="ARBA00046008"/>
    </source>
</evidence>
<evidence type="ECO:0000313" key="19">
    <source>
        <dbReference type="EMBL" id="EGE00444.1"/>
    </source>
</evidence>
<evidence type="ECO:0000259" key="17">
    <source>
        <dbReference type="Pfam" id="PF02668"/>
    </source>
</evidence>
<evidence type="ECO:0000256" key="8">
    <source>
        <dbReference type="ARBA" id="ARBA00022964"/>
    </source>
</evidence>
<dbReference type="InterPro" id="IPR038492">
    <property type="entry name" value="GBBH-like_N_sf"/>
</dbReference>
<evidence type="ECO:0000256" key="16">
    <source>
        <dbReference type="ARBA" id="ARBA00071191"/>
    </source>
</evidence>
<comment type="pathway">
    <text evidence="3">Amine and polyamine biosynthesis; carnitine biosynthesis.</text>
</comment>
<gene>
    <name evidence="19" type="ORF">TESG_07721</name>
</gene>
<keyword evidence="20" id="KW-1185">Reference proteome</keyword>
<evidence type="ECO:0000259" key="18">
    <source>
        <dbReference type="Pfam" id="PF06155"/>
    </source>
</evidence>
<evidence type="ECO:0000256" key="4">
    <source>
        <dbReference type="ARBA" id="ARBA00008654"/>
    </source>
</evidence>
<evidence type="ECO:0000256" key="7">
    <source>
        <dbReference type="ARBA" id="ARBA00022873"/>
    </source>
</evidence>
<dbReference type="Pfam" id="PF06155">
    <property type="entry name" value="GBBH-like_N"/>
    <property type="match status" value="1"/>
</dbReference>
<evidence type="ECO:0000256" key="1">
    <source>
        <dbReference type="ARBA" id="ARBA00001954"/>
    </source>
</evidence>
<dbReference type="GO" id="GO:0045329">
    <property type="term" value="P:carnitine biosynthetic process"/>
    <property type="evidence" value="ECO:0007669"/>
    <property type="project" value="UniProtKB-UniPathway"/>
</dbReference>
<evidence type="ECO:0000256" key="3">
    <source>
        <dbReference type="ARBA" id="ARBA00005022"/>
    </source>
</evidence>
<evidence type="ECO:0000256" key="13">
    <source>
        <dbReference type="ARBA" id="ARBA00032283"/>
    </source>
</evidence>
<dbReference type="PANTHER" id="PTHR10696:SF51">
    <property type="entry name" value="TRIMETHYLLYSINE DIOXYGENASE, MITOCHONDRIAL"/>
    <property type="match status" value="1"/>
</dbReference>
<dbReference type="Proteomes" id="UP000009172">
    <property type="component" value="Unassembled WGS sequence"/>
</dbReference>
<keyword evidence="10" id="KW-0408">Iron</keyword>
<evidence type="ECO:0000256" key="9">
    <source>
        <dbReference type="ARBA" id="ARBA00023002"/>
    </source>
</evidence>
<evidence type="ECO:0000256" key="11">
    <source>
        <dbReference type="ARBA" id="ARBA00030363"/>
    </source>
</evidence>
<dbReference type="EC" id="1.14.11.8" evidence="5"/>
<sequence>MNVARCIRTTGIARPRTCARLPTTAQQAASKPTLHIYPREARCFSLPVRAGVSSQLTQADTSSIVPSVSLPVPGLEGHKWSNLWLRDNCQCHECVHPETRQRLLDTFSLPEDGKPSTIKPLDNGLEIEWAGDGHKSTYTYEWLKNHTSSSAAPTERPSIRNDLEYVESTSKSLPSVEYEEVMSSDEGIRRWTSNIYRFGFSFVKGSPATPEATERLLERLAFIRPTHYVGGFWDFTSDLSMKDTAYTSQHLNAHTDTTYFTDPAGLQLFHILSHTDGKGGETLLVDGFKAARTLLEEDPVAYQALSDIKISSHSSGNEDVCIQPATSFSVLNHMSDSSELYQIRWNNDDRAPGKGNSLETIHRWYQAAKKWNEILKRPDMEIWLKLEPGTPLIFDNWRILHGRSAFTGKRRMCGGYINHDDFISRYRLSLQRKRPSAGPRSYGGKSSTPWEENSYTFAVGAFKGDICGFRIKI</sequence>
<proteinExistence type="inferred from homology"/>
<dbReference type="UniPathway" id="UPA00118"/>
<dbReference type="HOGENOM" id="CLU_021859_2_2_1"/>
<comment type="function">
    <text evidence="14">Converts trimethyllysine (TML) into hydroxytrimethyllysine (HTML).</text>
</comment>
<dbReference type="InterPro" id="IPR003819">
    <property type="entry name" value="TauD/TfdA-like"/>
</dbReference>
<comment type="catalytic activity">
    <reaction evidence="15">
        <text>N(6),N(6),N(6)-trimethyl-L-lysine + 2-oxoglutarate + O2 = (3S)-3-hydroxy-N(6),N(6),N(6)-trimethyl-L-lysine + succinate + CO2</text>
        <dbReference type="Rhea" id="RHEA:14181"/>
        <dbReference type="ChEBI" id="CHEBI:15379"/>
        <dbReference type="ChEBI" id="CHEBI:16526"/>
        <dbReference type="ChEBI" id="CHEBI:16810"/>
        <dbReference type="ChEBI" id="CHEBI:30031"/>
        <dbReference type="ChEBI" id="CHEBI:58100"/>
        <dbReference type="ChEBI" id="CHEBI:141499"/>
        <dbReference type="EC" id="1.14.11.8"/>
    </reaction>
</comment>
<dbReference type="Pfam" id="PF02668">
    <property type="entry name" value="TauD"/>
    <property type="match status" value="1"/>
</dbReference>